<dbReference type="OrthoDB" id="10315609at2759"/>
<dbReference type="EMBL" id="KQ235236">
    <property type="protein sequence ID" value="KNA01715.1"/>
    <property type="molecule type" value="Genomic_DNA"/>
</dbReference>
<name>A0A0J9U110_PLAVI</name>
<gene>
    <name evidence="2" type="ORF">PVNG_04741</name>
</gene>
<feature type="compositionally biased region" description="Basic and acidic residues" evidence="1">
    <location>
        <begin position="271"/>
        <end position="287"/>
    </location>
</feature>
<evidence type="ECO:0000256" key="1">
    <source>
        <dbReference type="SAM" id="MobiDB-lite"/>
    </source>
</evidence>
<evidence type="ECO:0000313" key="2">
    <source>
        <dbReference type="EMBL" id="KNA01715.1"/>
    </source>
</evidence>
<organism evidence="2 3">
    <name type="scientific">Plasmodium vivax North Korean</name>
    <dbReference type="NCBI Taxonomy" id="1035514"/>
    <lineage>
        <taxon>Eukaryota</taxon>
        <taxon>Sar</taxon>
        <taxon>Alveolata</taxon>
        <taxon>Apicomplexa</taxon>
        <taxon>Aconoidasida</taxon>
        <taxon>Haemosporida</taxon>
        <taxon>Plasmodiidae</taxon>
        <taxon>Plasmodium</taxon>
        <taxon>Plasmodium (Plasmodium)</taxon>
    </lineage>
</organism>
<reference evidence="2 3" key="1">
    <citation type="submission" date="2011-09" db="EMBL/GenBank/DDBJ databases">
        <title>The Genome Sequence of Plasmodium vivax North Korean.</title>
        <authorList>
            <consortium name="The Broad Institute Genome Sequencing Platform"/>
            <consortium name="The Broad Institute Genome Sequencing Center for Infectious Disease"/>
            <person name="Neafsey D."/>
            <person name="Carlton J."/>
            <person name="Barnwell J."/>
            <person name="Collins W."/>
            <person name="Escalante A."/>
            <person name="Mullikin J."/>
            <person name="Saul A."/>
            <person name="Guigo R."/>
            <person name="Camara F."/>
            <person name="Young S.K."/>
            <person name="Zeng Q."/>
            <person name="Gargeya S."/>
            <person name="Fitzgerald M."/>
            <person name="Haas B."/>
            <person name="Abouelleil A."/>
            <person name="Alvarado L."/>
            <person name="Arachchi H.M."/>
            <person name="Berlin A."/>
            <person name="Brown A."/>
            <person name="Chapman S.B."/>
            <person name="Chen Z."/>
            <person name="Dunbar C."/>
            <person name="Freedman E."/>
            <person name="Gearin G."/>
            <person name="Gellesch M."/>
            <person name="Goldberg J."/>
            <person name="Griggs A."/>
            <person name="Gujja S."/>
            <person name="Heiman D."/>
            <person name="Howarth C."/>
            <person name="Larson L."/>
            <person name="Lui A."/>
            <person name="MacDonald P.J.P."/>
            <person name="Montmayeur A."/>
            <person name="Murphy C."/>
            <person name="Neiman D."/>
            <person name="Pearson M."/>
            <person name="Priest M."/>
            <person name="Roberts A."/>
            <person name="Saif S."/>
            <person name="Shea T."/>
            <person name="Shenoy N."/>
            <person name="Sisk P."/>
            <person name="Stolte C."/>
            <person name="Sykes S."/>
            <person name="Wortman J."/>
            <person name="Nusbaum C."/>
            <person name="Birren B."/>
        </authorList>
    </citation>
    <scope>NUCLEOTIDE SEQUENCE [LARGE SCALE GENOMIC DNA]</scope>
    <source>
        <strain evidence="2 3">North Korean</strain>
    </source>
</reference>
<sequence length="332" mass="39033">MVIENKFHYFLIKIHLIGFSYDNTKNIFLKKINMIPNGLNNIFDSLLGSTPKEFFSEQFYDNLYNDEGIEAYYQDCSSLDTISDRFKRNSLKTLCARLVKYLKNEYITLDKKTFAYDECILLNYWVYNRLVSIYNSDDYSIILTPFVLLQRIWHDIVDKPPYKPRNNICVPDGGILTQKDWRNRKELYDYCVNYDTIEKELKYYSYMCPKYWNYVENHTSVFKYFKTLCYEKKNQCPGFYEGCKKYDPIDVLKSFDCNEQMAKQKAEVTSKKDKLQLQGDRSADHEQISQIPGDSHLTRNGDHPATKTGDILLGVVATSLTSGALYRVNINI</sequence>
<evidence type="ECO:0008006" key="4">
    <source>
        <dbReference type="Google" id="ProtNLM"/>
    </source>
</evidence>
<dbReference type="Pfam" id="PF05795">
    <property type="entry name" value="Plasmodium_Vir"/>
    <property type="match status" value="1"/>
</dbReference>
<protein>
    <recommendedName>
        <fullName evidence="4">Variable surface protein Vir4</fullName>
    </recommendedName>
</protein>
<dbReference type="AlphaFoldDB" id="A0A0J9U110"/>
<feature type="region of interest" description="Disordered" evidence="1">
    <location>
        <begin position="271"/>
        <end position="303"/>
    </location>
</feature>
<dbReference type="Proteomes" id="UP000053239">
    <property type="component" value="Unassembled WGS sequence"/>
</dbReference>
<proteinExistence type="predicted"/>
<accession>A0A0J9U110</accession>
<evidence type="ECO:0000313" key="3">
    <source>
        <dbReference type="Proteomes" id="UP000053239"/>
    </source>
</evidence>
<dbReference type="InterPro" id="IPR008780">
    <property type="entry name" value="Plasmodium_Vir"/>
</dbReference>